<dbReference type="InterPro" id="IPR006674">
    <property type="entry name" value="HD_domain"/>
</dbReference>
<keyword evidence="4" id="KW-1185">Reference proteome</keyword>
<dbReference type="HOGENOM" id="CLU_015767_1_2_3"/>
<keyword evidence="3" id="KW-0675">Receptor</keyword>
<dbReference type="eggNOG" id="COG1480">
    <property type="taxonomic scope" value="Bacteria"/>
</dbReference>
<feature type="transmembrane region" description="Helical" evidence="1">
    <location>
        <begin position="409"/>
        <end position="428"/>
    </location>
</feature>
<proteinExistence type="predicted"/>
<dbReference type="Pfam" id="PF07698">
    <property type="entry name" value="7TM-7TMR_HD"/>
    <property type="match status" value="1"/>
</dbReference>
<sequence length="803" mass="90268">MKTLQSISQTLKRWQQNYDNPSHQEYPQQSCSDTEQNMGTKPKWFKLICKVHPPVMILLSVTTITGVISYRFYNQPELAVGTIAPTTIVAPEDGSFVDHQTTEEMRRNTRSGLLPTLRHDESATESIKSSIRERLERIQEAREILLANPEIETDVLSSGVQQYLRTTQESEWENIIDNRTDLNALSEESNSIFAQAIGELINYQQRVDEPEFENLINKIATQRSNYQVAETLLVNFSEMTDEDRRQFLDLDEQQWRETRDIVNRVTNRILTQGIPFGLPEAMRLSTVETHLSNREIPSPLKGALVRLIGSNLRTNLTVDEEATKARAERAAEEIEPIMVSVEQNETIVREGEQITQADFVLLDNFGLSRRSINWVGVLTSAALTGGGLVGFMAIATKRTQRRLRRRDQFLWWLLGISVPVISLFDVGYNSLPAVGFLMSSFYGPVVAVSHVSLTAGLTLFQTGAIGWEYLISSYASSILAAIIASRLRSREELAFLGGGVGLTQGAVYFVVTLASSAAVGTLWYVIIPGAIWHGAVGLTYGVIALGISPYLERFFDLITPIRLAELSNPNRPLLKRLATEAPGTFQHTMFVSSLAEAAARKLNCNVELVRAGTLYHDIGKMHDPLGFIENQMGGKNKHDQINDPWESADIIKKHVSEGLAMAKRHGLPQAIRNFIPEHQGTLLISYFYYQAQNQAEEDPAIEIEEHNFRYDGPIPQSRETGIVMLADGCEAALRSLKDATPEQAMAMVNKIFKARWRDHQLDDCGLRYDELPIIAEVFINVWQQFNHQRISYPKGALEMKTSK</sequence>
<dbReference type="InterPro" id="IPR003607">
    <property type="entry name" value="HD/PDEase_dom"/>
</dbReference>
<feature type="domain" description="HD/PDEase" evidence="2">
    <location>
        <begin position="580"/>
        <end position="741"/>
    </location>
</feature>
<gene>
    <name evidence="3" type="ordered locus">Cyast_0528</name>
</gene>
<evidence type="ECO:0000313" key="3">
    <source>
        <dbReference type="EMBL" id="AFZ46507.1"/>
    </source>
</evidence>
<dbReference type="SUPFAM" id="SSF109604">
    <property type="entry name" value="HD-domain/PDEase-like"/>
    <property type="match status" value="1"/>
</dbReference>
<feature type="transmembrane region" description="Helical" evidence="1">
    <location>
        <begin position="532"/>
        <end position="551"/>
    </location>
</feature>
<dbReference type="PATRIC" id="fig|292563.3.peg.549"/>
<dbReference type="CDD" id="cd00077">
    <property type="entry name" value="HDc"/>
    <property type="match status" value="1"/>
</dbReference>
<dbReference type="InterPro" id="IPR052722">
    <property type="entry name" value="PgpH_phosphodiesterase"/>
</dbReference>
<keyword evidence="1" id="KW-0812">Transmembrane</keyword>
<protein>
    <submittedName>
        <fullName evidence="3">7TM receptor with intracellular metal dependent phosphohydrolase</fullName>
    </submittedName>
</protein>
<feature type="transmembrane region" description="Helical" evidence="1">
    <location>
        <begin position="374"/>
        <end position="397"/>
    </location>
</feature>
<feature type="transmembrane region" description="Helical" evidence="1">
    <location>
        <begin position="505"/>
        <end position="525"/>
    </location>
</feature>
<dbReference type="InterPro" id="IPR011621">
    <property type="entry name" value="Metal-dep_PHydrolase_7TM_intra"/>
</dbReference>
<dbReference type="KEGG" id="csn:Cyast_0528"/>
<feature type="transmembrane region" description="Helical" evidence="1">
    <location>
        <begin position="440"/>
        <end position="460"/>
    </location>
</feature>
<dbReference type="InterPro" id="IPR011624">
    <property type="entry name" value="Metal-dep_PHydrolase_7TM_extra"/>
</dbReference>
<accession>K9YJ57</accession>
<dbReference type="Proteomes" id="UP000010483">
    <property type="component" value="Chromosome"/>
</dbReference>
<keyword evidence="1" id="KW-1133">Transmembrane helix</keyword>
<evidence type="ECO:0000256" key="1">
    <source>
        <dbReference type="SAM" id="Phobius"/>
    </source>
</evidence>
<organism evidence="3 4">
    <name type="scientific">Cyanobacterium stanieri (strain ATCC 29140 / PCC 7202)</name>
    <dbReference type="NCBI Taxonomy" id="292563"/>
    <lineage>
        <taxon>Bacteria</taxon>
        <taxon>Bacillati</taxon>
        <taxon>Cyanobacteriota</taxon>
        <taxon>Cyanophyceae</taxon>
        <taxon>Oscillatoriophycideae</taxon>
        <taxon>Chroococcales</taxon>
        <taxon>Geminocystaceae</taxon>
        <taxon>Cyanobacterium</taxon>
    </lineage>
</organism>
<feature type="transmembrane region" description="Helical" evidence="1">
    <location>
        <begin position="467"/>
        <end position="485"/>
    </location>
</feature>
<dbReference type="EMBL" id="CP003940">
    <property type="protein sequence ID" value="AFZ46507.1"/>
    <property type="molecule type" value="Genomic_DNA"/>
</dbReference>
<evidence type="ECO:0000313" key="4">
    <source>
        <dbReference type="Proteomes" id="UP000010483"/>
    </source>
</evidence>
<dbReference type="NCBIfam" id="TIGR00277">
    <property type="entry name" value="HDIG"/>
    <property type="match status" value="1"/>
</dbReference>
<keyword evidence="1" id="KW-0472">Membrane</keyword>
<name>K9YJ57_CYASC</name>
<dbReference type="PANTHER" id="PTHR36442">
    <property type="entry name" value="CYCLIC-DI-AMP PHOSPHODIESTERASE PGPH"/>
    <property type="match status" value="1"/>
</dbReference>
<evidence type="ECO:0000259" key="2">
    <source>
        <dbReference type="SMART" id="SM00471"/>
    </source>
</evidence>
<dbReference type="SMART" id="SM00471">
    <property type="entry name" value="HDc"/>
    <property type="match status" value="1"/>
</dbReference>
<dbReference type="Pfam" id="PF01966">
    <property type="entry name" value="HD"/>
    <property type="match status" value="1"/>
</dbReference>
<dbReference type="InterPro" id="IPR006675">
    <property type="entry name" value="HDIG_dom"/>
</dbReference>
<dbReference type="AlphaFoldDB" id="K9YJ57"/>
<dbReference type="PANTHER" id="PTHR36442:SF1">
    <property type="entry name" value="CYCLIC-DI-AMP PHOSPHODIESTERASE PGPH"/>
    <property type="match status" value="1"/>
</dbReference>
<dbReference type="Gene3D" id="1.10.3210.10">
    <property type="entry name" value="Hypothetical protein af1432"/>
    <property type="match status" value="1"/>
</dbReference>
<reference evidence="4" key="1">
    <citation type="journal article" date="2013" name="Proc. Natl. Acad. Sci. U.S.A.">
        <title>Improving the coverage of the cyanobacterial phylum using diversity-driven genome sequencing.</title>
        <authorList>
            <person name="Shih P.M."/>
            <person name="Wu D."/>
            <person name="Latifi A."/>
            <person name="Axen S.D."/>
            <person name="Fewer D.P."/>
            <person name="Talla E."/>
            <person name="Calteau A."/>
            <person name="Cai F."/>
            <person name="Tandeau de Marsac N."/>
            <person name="Rippka R."/>
            <person name="Herdman M."/>
            <person name="Sivonen K."/>
            <person name="Coursin T."/>
            <person name="Laurent T."/>
            <person name="Goodwin L."/>
            <person name="Nolan M."/>
            <person name="Davenport K.W."/>
            <person name="Han C.S."/>
            <person name="Rubin E.M."/>
            <person name="Eisen J.A."/>
            <person name="Woyke T."/>
            <person name="Gugger M."/>
            <person name="Kerfeld C.A."/>
        </authorList>
    </citation>
    <scope>NUCLEOTIDE SEQUENCE [LARGE SCALE GENOMIC DNA]</scope>
    <source>
        <strain evidence="4">ATCC 29140 / PCC 7202</strain>
    </source>
</reference>
<dbReference type="Pfam" id="PF07697">
    <property type="entry name" value="7TMR-HDED"/>
    <property type="match status" value="1"/>
</dbReference>
<dbReference type="BioCyc" id="CSTA292563:G1353-532-MONOMER"/>